<dbReference type="GO" id="GO:0034440">
    <property type="term" value="P:lipid oxidation"/>
    <property type="evidence" value="ECO:0007669"/>
    <property type="project" value="InterPro"/>
</dbReference>
<evidence type="ECO:0000256" key="1">
    <source>
        <dbReference type="ARBA" id="ARBA00022723"/>
    </source>
</evidence>
<dbReference type="Pfam" id="PF00305">
    <property type="entry name" value="Lipoxygenase"/>
    <property type="match status" value="1"/>
</dbReference>
<dbReference type="InterPro" id="IPR036226">
    <property type="entry name" value="LipOase_C_sf"/>
</dbReference>
<dbReference type="GO" id="GO:0016702">
    <property type="term" value="F:oxidoreductase activity, acting on single donors with incorporation of molecular oxygen, incorporation of two atoms of oxygen"/>
    <property type="evidence" value="ECO:0007669"/>
    <property type="project" value="InterPro"/>
</dbReference>
<keyword evidence="6" id="KW-1185">Reference proteome</keyword>
<feature type="domain" description="Lipoxygenase" evidence="4">
    <location>
        <begin position="1"/>
        <end position="86"/>
    </location>
</feature>
<dbReference type="GO" id="GO:0046872">
    <property type="term" value="F:metal ion binding"/>
    <property type="evidence" value="ECO:0007669"/>
    <property type="project" value="UniProtKB-KW"/>
</dbReference>
<reference evidence="5" key="1">
    <citation type="submission" date="2020-03" db="EMBL/GenBank/DDBJ databases">
        <title>Studies in the Genomics of Life Span.</title>
        <authorList>
            <person name="Glass D."/>
        </authorList>
    </citation>
    <scope>NUCLEOTIDE SEQUENCE</scope>
    <source>
        <strain evidence="5">SUZIE</strain>
        <tissue evidence="5">Muscle</tissue>
    </source>
</reference>
<proteinExistence type="predicted"/>
<evidence type="ECO:0000256" key="2">
    <source>
        <dbReference type="ARBA" id="ARBA00022964"/>
    </source>
</evidence>
<dbReference type="AlphaFoldDB" id="A0AA41MHE4"/>
<dbReference type="InterPro" id="IPR013819">
    <property type="entry name" value="LipOase_C"/>
</dbReference>
<dbReference type="PROSITE" id="PS51393">
    <property type="entry name" value="LIPOXYGENASE_3"/>
    <property type="match status" value="2"/>
</dbReference>
<protein>
    <submittedName>
        <fullName evidence="5">Arachidonate 5-lipoxygenase</fullName>
    </submittedName>
</protein>
<evidence type="ECO:0000256" key="3">
    <source>
        <dbReference type="ARBA" id="ARBA00023002"/>
    </source>
</evidence>
<name>A0AA41MHE4_SCICA</name>
<organism evidence="5 6">
    <name type="scientific">Sciurus carolinensis</name>
    <name type="common">Eastern gray squirrel</name>
    <dbReference type="NCBI Taxonomy" id="30640"/>
    <lineage>
        <taxon>Eukaryota</taxon>
        <taxon>Metazoa</taxon>
        <taxon>Chordata</taxon>
        <taxon>Craniata</taxon>
        <taxon>Vertebrata</taxon>
        <taxon>Euteleostomi</taxon>
        <taxon>Mammalia</taxon>
        <taxon>Eutheria</taxon>
        <taxon>Euarchontoglires</taxon>
        <taxon>Glires</taxon>
        <taxon>Rodentia</taxon>
        <taxon>Sciuromorpha</taxon>
        <taxon>Sciuridae</taxon>
        <taxon>Sciurinae</taxon>
        <taxon>Sciurini</taxon>
        <taxon>Sciurus</taxon>
    </lineage>
</organism>
<dbReference type="Proteomes" id="UP001166674">
    <property type="component" value="Unassembled WGS sequence"/>
</dbReference>
<dbReference type="EMBL" id="JAATJV010181464">
    <property type="protein sequence ID" value="MBZ3872032.1"/>
    <property type="molecule type" value="Genomic_DNA"/>
</dbReference>
<sequence length="295" mass="34292">MENLFINRFMHMFQSSWNDFADFEKIFVKISNTISERVMNHWQEDLMFGYQFLNGCNPVLIRRSTKLPEKLPVTTEMVECSLERQLLLVAHVRFTIAINTKAREQLICEYGLFDKESDQVVEEDQELQDFVKDVYVYGMRGKKASGFPKSLKSREKLSEYLTVVIFTASAQHAAVNFGQYDWCSWIPNAPPTMRAPPPKAKGVVNIEQIVDTLPDRGRSCWHLGAVWALSQFQDNELFLGMYPEEHFIEKPVKEAMARFRKNLDAIVSVIAERNKNKKLPYYYLFPDRIPNSVAI</sequence>
<evidence type="ECO:0000259" key="4">
    <source>
        <dbReference type="PROSITE" id="PS51393"/>
    </source>
</evidence>
<evidence type="ECO:0000313" key="6">
    <source>
        <dbReference type="Proteomes" id="UP001166674"/>
    </source>
</evidence>
<dbReference type="PANTHER" id="PTHR11771">
    <property type="entry name" value="LIPOXYGENASE"/>
    <property type="match status" value="1"/>
</dbReference>
<keyword evidence="1" id="KW-0479">Metal-binding</keyword>
<feature type="domain" description="Lipoxygenase" evidence="4">
    <location>
        <begin position="102"/>
        <end position="295"/>
    </location>
</feature>
<accession>A0AA41MHE4</accession>
<keyword evidence="2" id="KW-0223">Dioxygenase</keyword>
<dbReference type="SUPFAM" id="SSF48484">
    <property type="entry name" value="Lipoxigenase"/>
    <property type="match status" value="1"/>
</dbReference>
<dbReference type="InterPro" id="IPR000907">
    <property type="entry name" value="LipOase"/>
</dbReference>
<comment type="caution">
    <text evidence="5">The sequence shown here is derived from an EMBL/GenBank/DDBJ whole genome shotgun (WGS) entry which is preliminary data.</text>
</comment>
<evidence type="ECO:0000313" key="5">
    <source>
        <dbReference type="EMBL" id="MBZ3872032.1"/>
    </source>
</evidence>
<keyword evidence="3" id="KW-0560">Oxidoreductase</keyword>
<dbReference type="Gene3D" id="1.20.245.10">
    <property type="entry name" value="Lipoxygenase-1, Domain 5"/>
    <property type="match status" value="2"/>
</dbReference>
<gene>
    <name evidence="5" type="ORF">SUZIE_115910</name>
</gene>